<evidence type="ECO:0000313" key="7">
    <source>
        <dbReference type="EMBL" id="KAA5541774.1"/>
    </source>
</evidence>
<feature type="transmembrane region" description="Helical" evidence="5">
    <location>
        <begin position="12"/>
        <end position="38"/>
    </location>
</feature>
<evidence type="ECO:0000313" key="8">
    <source>
        <dbReference type="Proteomes" id="UP000324479"/>
    </source>
</evidence>
<dbReference type="PANTHER" id="PTHR23508:SF10">
    <property type="entry name" value="CARBOXYLIC ACID TRANSPORTER PROTEIN HOMOLOG"/>
    <property type="match status" value="1"/>
</dbReference>
<evidence type="ECO:0000256" key="1">
    <source>
        <dbReference type="ARBA" id="ARBA00004141"/>
    </source>
</evidence>
<keyword evidence="8" id="KW-1185">Reference proteome</keyword>
<feature type="transmembrane region" description="Helical" evidence="5">
    <location>
        <begin position="190"/>
        <end position="209"/>
    </location>
</feature>
<dbReference type="Proteomes" id="UP000324479">
    <property type="component" value="Unassembled WGS sequence"/>
</dbReference>
<feature type="transmembrane region" description="Helical" evidence="5">
    <location>
        <begin position="149"/>
        <end position="170"/>
    </location>
</feature>
<comment type="subcellular location">
    <subcellularLocation>
        <location evidence="1">Membrane</location>
        <topology evidence="1">Multi-pass membrane protein</topology>
    </subcellularLocation>
</comment>
<feature type="transmembrane region" description="Helical" evidence="5">
    <location>
        <begin position="115"/>
        <end position="137"/>
    </location>
</feature>
<evidence type="ECO:0000256" key="4">
    <source>
        <dbReference type="ARBA" id="ARBA00023136"/>
    </source>
</evidence>
<dbReference type="InterPro" id="IPR020846">
    <property type="entry name" value="MFS_dom"/>
</dbReference>
<dbReference type="Pfam" id="PF00083">
    <property type="entry name" value="Sugar_tr"/>
    <property type="match status" value="1"/>
</dbReference>
<sequence>MNQDFTSPPSAIVKWTVCVIAAIGFAFDIYELLMLPLILRPALSELAGVAPGTPEFEYWRGILFFVPAMVGGVFGLLGGYLTDLWGRRRVLVISILLYAFSALASGFVQSVEWLLFFRCTTFIGVCVEFVAAVAWLAELFPQPKQREAVLGYTQAFSSIGGLLVTAANYLAVQYASQLPEIAGGHEAWRYTVISGVIPAIPLIVIRPFLPESPAWAQQKAAGTLKRPSLAELFSPTYRRTTVVTTLMFACSYGAAFGALQQTPSIVPSLPEVRAQTEKLSVPEKKRFEQQVAATVNGYQELGGLAGRFALATLAIVIVSRRWLFRIFQWPGLVIVPLLYFYPAREDLSMLKVGIFVAGLLTVAQFSFWGNYLPRVYPLHLRGTGESFAANIGGRMIGTSFAALTAYLATQLPSGETAVAAGIVALLVYAVGAVLSFFLPEPELAAETAAELNEPSVSD</sequence>
<proteinExistence type="predicted"/>
<dbReference type="GO" id="GO:0005886">
    <property type="term" value="C:plasma membrane"/>
    <property type="evidence" value="ECO:0007669"/>
    <property type="project" value="TreeGrafter"/>
</dbReference>
<comment type="caution">
    <text evidence="7">The sequence shown here is derived from an EMBL/GenBank/DDBJ whole genome shotgun (WGS) entry which is preliminary data.</text>
</comment>
<evidence type="ECO:0000256" key="3">
    <source>
        <dbReference type="ARBA" id="ARBA00022989"/>
    </source>
</evidence>
<dbReference type="RefSeq" id="WP_150077508.1">
    <property type="nucleotide sequence ID" value="NZ_VWOX01000009.1"/>
</dbReference>
<feature type="transmembrane region" description="Helical" evidence="5">
    <location>
        <begin position="391"/>
        <end position="409"/>
    </location>
</feature>
<keyword evidence="3 5" id="KW-1133">Transmembrane helix</keyword>
<keyword evidence="4 5" id="KW-0472">Membrane</keyword>
<evidence type="ECO:0000256" key="2">
    <source>
        <dbReference type="ARBA" id="ARBA00022692"/>
    </source>
</evidence>
<organism evidence="7 8">
    <name type="scientific">Roseiconus nitratireducens</name>
    <dbReference type="NCBI Taxonomy" id="2605748"/>
    <lineage>
        <taxon>Bacteria</taxon>
        <taxon>Pseudomonadati</taxon>
        <taxon>Planctomycetota</taxon>
        <taxon>Planctomycetia</taxon>
        <taxon>Pirellulales</taxon>
        <taxon>Pirellulaceae</taxon>
        <taxon>Roseiconus</taxon>
    </lineage>
</organism>
<dbReference type="PANTHER" id="PTHR23508">
    <property type="entry name" value="CARBOXYLIC ACID TRANSPORTER PROTEIN HOMOLOG"/>
    <property type="match status" value="1"/>
</dbReference>
<protein>
    <submittedName>
        <fullName evidence="7">MFS transporter</fullName>
    </submittedName>
</protein>
<dbReference type="SUPFAM" id="SSF103473">
    <property type="entry name" value="MFS general substrate transporter"/>
    <property type="match status" value="1"/>
</dbReference>
<dbReference type="Gene3D" id="1.20.1250.20">
    <property type="entry name" value="MFS general substrate transporter like domains"/>
    <property type="match status" value="2"/>
</dbReference>
<gene>
    <name evidence="7" type="ORF">FYK55_16310</name>
</gene>
<evidence type="ECO:0000259" key="6">
    <source>
        <dbReference type="PROSITE" id="PS50850"/>
    </source>
</evidence>
<feature type="transmembrane region" description="Helical" evidence="5">
    <location>
        <begin position="58"/>
        <end position="78"/>
    </location>
</feature>
<reference evidence="7 8" key="1">
    <citation type="submission" date="2019-08" db="EMBL/GenBank/DDBJ databases">
        <authorList>
            <person name="Dhanesh K."/>
            <person name="Kumar G."/>
            <person name="Sasikala C."/>
            <person name="Venkata Ramana C."/>
        </authorList>
    </citation>
    <scope>NUCLEOTIDE SEQUENCE [LARGE SCALE GENOMIC DNA]</scope>
    <source>
        <strain evidence="7 8">JC645</strain>
    </source>
</reference>
<dbReference type="InterPro" id="IPR036259">
    <property type="entry name" value="MFS_trans_sf"/>
</dbReference>
<dbReference type="EMBL" id="VWOX01000009">
    <property type="protein sequence ID" value="KAA5541774.1"/>
    <property type="molecule type" value="Genomic_DNA"/>
</dbReference>
<dbReference type="PROSITE" id="PS50850">
    <property type="entry name" value="MFS"/>
    <property type="match status" value="1"/>
</dbReference>
<dbReference type="AlphaFoldDB" id="A0A5M6D2Q0"/>
<feature type="transmembrane region" description="Helical" evidence="5">
    <location>
        <begin position="352"/>
        <end position="371"/>
    </location>
</feature>
<evidence type="ECO:0000256" key="5">
    <source>
        <dbReference type="SAM" id="Phobius"/>
    </source>
</evidence>
<feature type="transmembrane region" description="Helical" evidence="5">
    <location>
        <begin position="90"/>
        <end position="109"/>
    </location>
</feature>
<feature type="transmembrane region" description="Helical" evidence="5">
    <location>
        <begin position="416"/>
        <end position="438"/>
    </location>
</feature>
<dbReference type="GO" id="GO:0046943">
    <property type="term" value="F:carboxylic acid transmembrane transporter activity"/>
    <property type="evidence" value="ECO:0007669"/>
    <property type="project" value="TreeGrafter"/>
</dbReference>
<keyword evidence="2 5" id="KW-0812">Transmembrane</keyword>
<accession>A0A5M6D2Q0</accession>
<feature type="domain" description="Major facilitator superfamily (MFS) profile" evidence="6">
    <location>
        <begin position="17"/>
        <end position="443"/>
    </location>
</feature>
<dbReference type="InterPro" id="IPR005828">
    <property type="entry name" value="MFS_sugar_transport-like"/>
</dbReference>
<feature type="transmembrane region" description="Helical" evidence="5">
    <location>
        <begin position="322"/>
        <end position="340"/>
    </location>
</feature>
<feature type="transmembrane region" description="Helical" evidence="5">
    <location>
        <begin position="241"/>
        <end position="259"/>
    </location>
</feature>
<name>A0A5M6D2Q0_9BACT</name>